<dbReference type="Proteomes" id="UP001596501">
    <property type="component" value="Unassembled WGS sequence"/>
</dbReference>
<dbReference type="InterPro" id="IPR018020">
    <property type="entry name" value="OHCU_decarboxylase"/>
</dbReference>
<reference evidence="9" key="1">
    <citation type="journal article" date="2019" name="Int. J. Syst. Evol. Microbiol.">
        <title>The Global Catalogue of Microorganisms (GCM) 10K type strain sequencing project: providing services to taxonomists for standard genome sequencing and annotation.</title>
        <authorList>
            <consortium name="The Broad Institute Genomics Platform"/>
            <consortium name="The Broad Institute Genome Sequencing Center for Infectious Disease"/>
            <person name="Wu L."/>
            <person name="Ma J."/>
        </authorList>
    </citation>
    <scope>NUCLEOTIDE SEQUENCE [LARGE SCALE GENOMIC DNA]</scope>
    <source>
        <strain evidence="9">CGMCC 1.12371</strain>
    </source>
</reference>
<dbReference type="Pfam" id="PF09349">
    <property type="entry name" value="OHCU_decarbox"/>
    <property type="match status" value="1"/>
</dbReference>
<feature type="domain" description="Oxo-4-hydroxy-4-carboxy-5-ureidoimidazoline decarboxylase" evidence="7">
    <location>
        <begin position="14"/>
        <end position="170"/>
    </location>
</feature>
<protein>
    <recommendedName>
        <fullName evidence="3">2-oxo-4-hydroxy-4-carboxy-5-ureidoimidazoline decarboxylase</fullName>
        <ecNumber evidence="3">4.1.1.97</ecNumber>
    </recommendedName>
</protein>
<evidence type="ECO:0000256" key="2">
    <source>
        <dbReference type="ARBA" id="ARBA00004754"/>
    </source>
</evidence>
<name>A0ABW2QJP4_9BURK</name>
<dbReference type="EMBL" id="JBHTCA010000007">
    <property type="protein sequence ID" value="MFC7409646.1"/>
    <property type="molecule type" value="Genomic_DNA"/>
</dbReference>
<comment type="pathway">
    <text evidence="2">Purine metabolism; urate degradation; (S)-allantoin from urate: step 3/3.</text>
</comment>
<organism evidence="8 9">
    <name type="scientific">Hydrogenophaga atypica</name>
    <dbReference type="NCBI Taxonomy" id="249409"/>
    <lineage>
        <taxon>Bacteria</taxon>
        <taxon>Pseudomonadati</taxon>
        <taxon>Pseudomonadota</taxon>
        <taxon>Betaproteobacteria</taxon>
        <taxon>Burkholderiales</taxon>
        <taxon>Comamonadaceae</taxon>
        <taxon>Hydrogenophaga</taxon>
    </lineage>
</organism>
<evidence type="ECO:0000256" key="3">
    <source>
        <dbReference type="ARBA" id="ARBA00012257"/>
    </source>
</evidence>
<evidence type="ECO:0000256" key="1">
    <source>
        <dbReference type="ARBA" id="ARBA00001163"/>
    </source>
</evidence>
<dbReference type="PANTHER" id="PTHR43466:SF1">
    <property type="entry name" value="2-OXO-4-HYDROXY-4-CARBOXY-5-UREIDOIMIDAZOLINE DECARBOXYLASE-RELATED"/>
    <property type="match status" value="1"/>
</dbReference>
<keyword evidence="9" id="KW-1185">Reference proteome</keyword>
<dbReference type="NCBIfam" id="TIGR03164">
    <property type="entry name" value="UHCUDC"/>
    <property type="match status" value="1"/>
</dbReference>
<dbReference type="InterPro" id="IPR017580">
    <property type="entry name" value="OHCU_decarboxylase-1"/>
</dbReference>
<evidence type="ECO:0000256" key="5">
    <source>
        <dbReference type="ARBA" id="ARBA00022793"/>
    </source>
</evidence>
<proteinExistence type="predicted"/>
<keyword evidence="5" id="KW-0210">Decarboxylase</keyword>
<evidence type="ECO:0000256" key="4">
    <source>
        <dbReference type="ARBA" id="ARBA00022631"/>
    </source>
</evidence>
<dbReference type="PANTHER" id="PTHR43466">
    <property type="entry name" value="2-OXO-4-HYDROXY-4-CARBOXY-5-UREIDOIMIDAZOLINE DECARBOXYLASE-RELATED"/>
    <property type="match status" value="1"/>
</dbReference>
<evidence type="ECO:0000259" key="7">
    <source>
        <dbReference type="Pfam" id="PF09349"/>
    </source>
</evidence>
<dbReference type="RefSeq" id="WP_382223622.1">
    <property type="nucleotide sequence ID" value="NZ_JBHTCA010000007.1"/>
</dbReference>
<accession>A0ABW2QJP4</accession>
<comment type="caution">
    <text evidence="8">The sequence shown here is derived from an EMBL/GenBank/DDBJ whole genome shotgun (WGS) entry which is preliminary data.</text>
</comment>
<dbReference type="InterPro" id="IPR036778">
    <property type="entry name" value="OHCU_decarboxylase_sf"/>
</dbReference>
<comment type="catalytic activity">
    <reaction evidence="1">
        <text>5-hydroxy-2-oxo-4-ureido-2,5-dihydro-1H-imidazole-5-carboxylate + H(+) = (S)-allantoin + CO2</text>
        <dbReference type="Rhea" id="RHEA:26301"/>
        <dbReference type="ChEBI" id="CHEBI:15378"/>
        <dbReference type="ChEBI" id="CHEBI:15678"/>
        <dbReference type="ChEBI" id="CHEBI:16526"/>
        <dbReference type="ChEBI" id="CHEBI:58639"/>
        <dbReference type="EC" id="4.1.1.97"/>
    </reaction>
</comment>
<gene>
    <name evidence="8" type="primary">uraD</name>
    <name evidence="8" type="ORF">ACFQPB_12315</name>
</gene>
<dbReference type="GO" id="GO:0051997">
    <property type="term" value="F:2-oxo-4-hydroxy-4-carboxy-5-ureidoimidazoline decarboxylase activity"/>
    <property type="evidence" value="ECO:0007669"/>
    <property type="project" value="UniProtKB-EC"/>
</dbReference>
<evidence type="ECO:0000313" key="9">
    <source>
        <dbReference type="Proteomes" id="UP001596501"/>
    </source>
</evidence>
<dbReference type="Gene3D" id="1.10.3330.10">
    <property type="entry name" value="Oxo-4-hydroxy-4-carboxy-5-ureidoimidazoline decarboxylase"/>
    <property type="match status" value="1"/>
</dbReference>
<sequence length="175" mass="19381">MNDHLAVDTLLQLNAMTEAEFASQLADVFEHSPWVAQRAARRRPFSSVEQLHHAMCKEMQAASLDEQLALLRAHPELAGREAQAGELTAASTHEQARAGLNALSAVEMRRITALNQAYRQQHGFPFIVCVGQHTKASLFDNFARRASNPTDAEREEALAQVEAIALLRLQRMLAA</sequence>
<evidence type="ECO:0000313" key="8">
    <source>
        <dbReference type="EMBL" id="MFC7409646.1"/>
    </source>
</evidence>
<dbReference type="SUPFAM" id="SSF158694">
    <property type="entry name" value="UraD-Like"/>
    <property type="match status" value="1"/>
</dbReference>
<keyword evidence="4" id="KW-0659">Purine metabolism</keyword>
<keyword evidence="6 8" id="KW-0456">Lyase</keyword>
<dbReference type="EC" id="4.1.1.97" evidence="3"/>
<evidence type="ECO:0000256" key="6">
    <source>
        <dbReference type="ARBA" id="ARBA00023239"/>
    </source>
</evidence>